<evidence type="ECO:0000256" key="3">
    <source>
        <dbReference type="ARBA" id="ARBA00022801"/>
    </source>
</evidence>
<dbReference type="InterPro" id="IPR055438">
    <property type="entry name" value="AstE_AspA_cat"/>
</dbReference>
<dbReference type="InterPro" id="IPR053138">
    <property type="entry name" value="N-alpha-Ac-DABA_deacetylase"/>
</dbReference>
<keyword evidence="3" id="KW-0378">Hydrolase</keyword>
<accession>A0A537JHL3</accession>
<evidence type="ECO:0000256" key="1">
    <source>
        <dbReference type="ARBA" id="ARBA00001947"/>
    </source>
</evidence>
<dbReference type="SUPFAM" id="SSF53187">
    <property type="entry name" value="Zn-dependent exopeptidases"/>
    <property type="match status" value="1"/>
</dbReference>
<evidence type="ECO:0000256" key="2">
    <source>
        <dbReference type="ARBA" id="ARBA00022723"/>
    </source>
</evidence>
<protein>
    <submittedName>
        <fullName evidence="6">DUF2817 domain-containing protein</fullName>
    </submittedName>
</protein>
<feature type="domain" description="Succinylglutamate desuccinylase/Aspartoacylase catalytic" evidence="5">
    <location>
        <begin position="50"/>
        <end position="231"/>
    </location>
</feature>
<keyword evidence="2" id="KW-0479">Metal-binding</keyword>
<dbReference type="Proteomes" id="UP000320048">
    <property type="component" value="Unassembled WGS sequence"/>
</dbReference>
<evidence type="ECO:0000256" key="4">
    <source>
        <dbReference type="ARBA" id="ARBA00022833"/>
    </source>
</evidence>
<name>A0A537JHL3_9BACT</name>
<evidence type="ECO:0000313" key="6">
    <source>
        <dbReference type="EMBL" id="TMI82994.1"/>
    </source>
</evidence>
<keyword evidence="4" id="KW-0862">Zinc</keyword>
<sequence>MALRISEWGDVDALALESRHAFDFAVAPIADGSWVTVPVKVAVGTRRRPRFVAIAGIHGDEPDGMLALLDFWDRLQSADLRGTIILVPVANPPAFAHHQRRNPLDNLDLNRSFPGHIDGTPTERLAYRLVHDILKGADFLFTLHSWYASGMVAPYVEFPEGASDVAVRSRQAAVAAGFTRLRAGGWPQGVLGLTAVEMGIPVLEAEIGGQGMSTRENRAAYADHLARLLQHLGISEGDSPSNPAPELYGRGFLYAPVS</sequence>
<dbReference type="AlphaFoldDB" id="A0A537JHL3"/>
<evidence type="ECO:0000313" key="7">
    <source>
        <dbReference type="Proteomes" id="UP000320048"/>
    </source>
</evidence>
<proteinExistence type="predicted"/>
<evidence type="ECO:0000259" key="5">
    <source>
        <dbReference type="Pfam" id="PF24827"/>
    </source>
</evidence>
<comment type="cofactor">
    <cofactor evidence="1">
        <name>Zn(2+)</name>
        <dbReference type="ChEBI" id="CHEBI:29105"/>
    </cofactor>
</comment>
<organism evidence="6 7">
    <name type="scientific">Candidatus Segetimicrobium genomatis</name>
    <dbReference type="NCBI Taxonomy" id="2569760"/>
    <lineage>
        <taxon>Bacteria</taxon>
        <taxon>Bacillati</taxon>
        <taxon>Candidatus Sysuimicrobiota</taxon>
        <taxon>Candidatus Sysuimicrobiia</taxon>
        <taxon>Candidatus Sysuimicrobiales</taxon>
        <taxon>Candidatus Segetimicrobiaceae</taxon>
        <taxon>Candidatus Segetimicrobium</taxon>
    </lineage>
</organism>
<dbReference type="EMBL" id="VBAO01000098">
    <property type="protein sequence ID" value="TMI82994.1"/>
    <property type="molecule type" value="Genomic_DNA"/>
</dbReference>
<gene>
    <name evidence="6" type="ORF">E6H04_03730</name>
</gene>
<dbReference type="PANTHER" id="PTHR37326">
    <property type="entry name" value="BLL3975 PROTEIN"/>
    <property type="match status" value="1"/>
</dbReference>
<feature type="non-terminal residue" evidence="6">
    <location>
        <position position="258"/>
    </location>
</feature>
<reference evidence="6 7" key="1">
    <citation type="journal article" date="2019" name="Nat. Microbiol.">
        <title>Mediterranean grassland soil C-N compound turnover is dependent on rainfall and depth, and is mediated by genomically divergent microorganisms.</title>
        <authorList>
            <person name="Diamond S."/>
            <person name="Andeer P.F."/>
            <person name="Li Z."/>
            <person name="Crits-Christoph A."/>
            <person name="Burstein D."/>
            <person name="Anantharaman K."/>
            <person name="Lane K.R."/>
            <person name="Thomas B.C."/>
            <person name="Pan C."/>
            <person name="Northen T.R."/>
            <person name="Banfield J.F."/>
        </authorList>
    </citation>
    <scope>NUCLEOTIDE SEQUENCE [LARGE SCALE GENOMIC DNA]</scope>
    <source>
        <strain evidence="6">NP_7</strain>
    </source>
</reference>
<dbReference type="Gene3D" id="3.40.630.10">
    <property type="entry name" value="Zn peptidases"/>
    <property type="match status" value="1"/>
</dbReference>
<dbReference type="GO" id="GO:0046872">
    <property type="term" value="F:metal ion binding"/>
    <property type="evidence" value="ECO:0007669"/>
    <property type="project" value="UniProtKB-KW"/>
</dbReference>
<dbReference type="PANTHER" id="PTHR37326:SF1">
    <property type="entry name" value="BLL3975 PROTEIN"/>
    <property type="match status" value="1"/>
</dbReference>
<dbReference type="GO" id="GO:0016788">
    <property type="term" value="F:hydrolase activity, acting on ester bonds"/>
    <property type="evidence" value="ECO:0007669"/>
    <property type="project" value="InterPro"/>
</dbReference>
<dbReference type="Pfam" id="PF24827">
    <property type="entry name" value="AstE_AspA_cat"/>
    <property type="match status" value="1"/>
</dbReference>
<comment type="caution">
    <text evidence="6">The sequence shown here is derived from an EMBL/GenBank/DDBJ whole genome shotgun (WGS) entry which is preliminary data.</text>
</comment>